<gene>
    <name evidence="1" type="ORF">NF348_14055</name>
</gene>
<sequence>MQVEVVTKIEIERPLAVVAAYAFDPANAPHWYQNIQSVRWRTDPPVALGSEMDFVARFLGRELAYTYRVVELTPNRLVMATAQGPLAMETTYQLQAMGPARTRMCLINRGAPKGFAGIMAPVLSGAMKAANRKDLVAIKTILETQGQ</sequence>
<dbReference type="AlphaFoldDB" id="A0A9Q4ARB2"/>
<dbReference type="EMBL" id="JAMWDU010000005">
    <property type="protein sequence ID" value="MCP8888241.1"/>
    <property type="molecule type" value="Genomic_DNA"/>
</dbReference>
<protein>
    <submittedName>
        <fullName evidence="1">SRPBCC family protein</fullName>
    </submittedName>
</protein>
<accession>A0A9Q4ARB2</accession>
<evidence type="ECO:0000313" key="2">
    <source>
        <dbReference type="Proteomes" id="UP001060275"/>
    </source>
</evidence>
<proteinExistence type="predicted"/>
<dbReference type="Proteomes" id="UP001060275">
    <property type="component" value="Unassembled WGS sequence"/>
</dbReference>
<dbReference type="CDD" id="cd08865">
    <property type="entry name" value="SRPBCC_10"/>
    <property type="match status" value="1"/>
</dbReference>
<name>A0A9Q4ARB2_9HYPH</name>
<dbReference type="Pfam" id="PF10604">
    <property type="entry name" value="Polyketide_cyc2"/>
    <property type="match status" value="1"/>
</dbReference>
<dbReference type="RefSeq" id="WP_254675301.1">
    <property type="nucleotide sequence ID" value="NZ_JAMWDU010000005.1"/>
</dbReference>
<dbReference type="Gene3D" id="3.30.530.20">
    <property type="match status" value="1"/>
</dbReference>
<organism evidence="1 2">
    <name type="scientific">Devosia ureilytica</name>
    <dbReference type="NCBI Taxonomy" id="2952754"/>
    <lineage>
        <taxon>Bacteria</taxon>
        <taxon>Pseudomonadati</taxon>
        <taxon>Pseudomonadota</taxon>
        <taxon>Alphaproteobacteria</taxon>
        <taxon>Hyphomicrobiales</taxon>
        <taxon>Devosiaceae</taxon>
        <taxon>Devosia</taxon>
    </lineage>
</organism>
<dbReference type="SUPFAM" id="SSF55961">
    <property type="entry name" value="Bet v1-like"/>
    <property type="match status" value="1"/>
</dbReference>
<keyword evidence="2" id="KW-1185">Reference proteome</keyword>
<dbReference type="InterPro" id="IPR023393">
    <property type="entry name" value="START-like_dom_sf"/>
</dbReference>
<reference evidence="1" key="1">
    <citation type="submission" date="2022-06" db="EMBL/GenBank/DDBJ databases">
        <title>Devosia sp. XJ19-45 genome assembly.</title>
        <authorList>
            <person name="Li B."/>
            <person name="Cai M."/>
            <person name="Nie G."/>
            <person name="Li W."/>
        </authorList>
    </citation>
    <scope>NUCLEOTIDE SEQUENCE</scope>
    <source>
        <strain evidence="1">XJ19-45</strain>
    </source>
</reference>
<dbReference type="InterPro" id="IPR019587">
    <property type="entry name" value="Polyketide_cyclase/dehydratase"/>
</dbReference>
<evidence type="ECO:0000313" key="1">
    <source>
        <dbReference type="EMBL" id="MCP8888241.1"/>
    </source>
</evidence>
<comment type="caution">
    <text evidence="1">The sequence shown here is derived from an EMBL/GenBank/DDBJ whole genome shotgun (WGS) entry which is preliminary data.</text>
</comment>